<dbReference type="OrthoDB" id="10263782at2759"/>
<dbReference type="Pfam" id="PF10229">
    <property type="entry name" value="MMADHC"/>
    <property type="match status" value="1"/>
</dbReference>
<dbReference type="InterPro" id="IPR019362">
    <property type="entry name" value="MMADHC"/>
</dbReference>
<dbReference type="GO" id="GO:0005739">
    <property type="term" value="C:mitochondrion"/>
    <property type="evidence" value="ECO:0007669"/>
    <property type="project" value="TreeGrafter"/>
</dbReference>
<organism evidence="1 2">
    <name type="scientific">Nezara viridula</name>
    <name type="common">Southern green stink bug</name>
    <name type="synonym">Cimex viridulus</name>
    <dbReference type="NCBI Taxonomy" id="85310"/>
    <lineage>
        <taxon>Eukaryota</taxon>
        <taxon>Metazoa</taxon>
        <taxon>Ecdysozoa</taxon>
        <taxon>Arthropoda</taxon>
        <taxon>Hexapoda</taxon>
        <taxon>Insecta</taxon>
        <taxon>Pterygota</taxon>
        <taxon>Neoptera</taxon>
        <taxon>Paraneoptera</taxon>
        <taxon>Hemiptera</taxon>
        <taxon>Heteroptera</taxon>
        <taxon>Panheteroptera</taxon>
        <taxon>Pentatomomorpha</taxon>
        <taxon>Pentatomoidea</taxon>
        <taxon>Pentatomidae</taxon>
        <taxon>Pentatominae</taxon>
        <taxon>Nezara</taxon>
    </lineage>
</organism>
<name>A0A9P0H7T8_NEZVI</name>
<proteinExistence type="predicted"/>
<dbReference type="AlphaFoldDB" id="A0A9P0H7T8"/>
<dbReference type="PANTHER" id="PTHR13192:SF3">
    <property type="entry name" value="COBALAMIN TRAFFICKING PROTEIN CBLD"/>
    <property type="match status" value="1"/>
</dbReference>
<sequence length="240" mass="27122">MLCYKTLKYYGRNNSVKSIFSRSFSNFRGSYKIVNRGSPEGSDDATGTNSTESNWELFKPEGFRFFLPGSIGLGWHDDVSLKLLTSGKGKFELKDFHFEVQDCPSLLRAGFQELFPVPEVLGFNVPITVVKVSLRKPRLCSDEDAERFSKQFVCIAEQICRELKMAGFWADFINPFSGLARYTNNHSSGDEAISYLESLTEDCGQCQVISFRDAQTPTKLIGTIYTNATRETAIVKKFFK</sequence>
<protein>
    <submittedName>
        <fullName evidence="1">Uncharacterized protein</fullName>
    </submittedName>
</protein>
<dbReference type="PANTHER" id="PTHR13192">
    <property type="entry name" value="MY011 PROTEIN"/>
    <property type="match status" value="1"/>
</dbReference>
<dbReference type="GO" id="GO:0009235">
    <property type="term" value="P:cobalamin metabolic process"/>
    <property type="evidence" value="ECO:0007669"/>
    <property type="project" value="InterPro"/>
</dbReference>
<dbReference type="Proteomes" id="UP001152798">
    <property type="component" value="Chromosome 3"/>
</dbReference>
<gene>
    <name evidence="1" type="ORF">NEZAVI_LOCUS6943</name>
</gene>
<dbReference type="EMBL" id="OV725079">
    <property type="protein sequence ID" value="CAH1397008.1"/>
    <property type="molecule type" value="Genomic_DNA"/>
</dbReference>
<evidence type="ECO:0000313" key="2">
    <source>
        <dbReference type="Proteomes" id="UP001152798"/>
    </source>
</evidence>
<keyword evidence="2" id="KW-1185">Reference proteome</keyword>
<accession>A0A9P0H7T8</accession>
<evidence type="ECO:0000313" key="1">
    <source>
        <dbReference type="EMBL" id="CAH1397008.1"/>
    </source>
</evidence>
<reference evidence="1" key="1">
    <citation type="submission" date="2022-01" db="EMBL/GenBank/DDBJ databases">
        <authorList>
            <person name="King R."/>
        </authorList>
    </citation>
    <scope>NUCLEOTIDE SEQUENCE</scope>
</reference>